<proteinExistence type="predicted"/>
<keyword evidence="3" id="KW-1185">Reference proteome</keyword>
<feature type="region of interest" description="Disordered" evidence="1">
    <location>
        <begin position="224"/>
        <end position="271"/>
    </location>
</feature>
<dbReference type="InterPro" id="IPR012434">
    <property type="entry name" value="DUF1631"/>
</dbReference>
<sequence length="787" mass="86795">MAQESKVVSLREAQGPRIELPPALIRLRDASARSLGTVMSEFFDSADDVLFGMADRAGSNQDQIAYFDAMRELRLRRKAMTKSILNWVGRAFNEIGRFDPMPRSRGLEDVDQDSLTLLDDSELEQKVAIESLINKLATRYAEQVRLLSVRIAHVSGHRELAARQMPLSPEVICTGLGEASGELDIDIRARLVVIKLFDRLLLDRLSALYQDANRLLVAEGVLPDLKRPPAGTRENQGTPRRPVPPTGTGGATGPTTGTGAPGAESSDGQSSVTFSELTALLHGNDTGQPDRAGGAYGESDGSVALNTSDLMNQLGGLQASTMTSENGQVVPLSQLLGRALNRGSARSLPVNQVDGDVINLVAMLFEFILDDRQLPPVMKMLIGRLQIPVLKVALLDRSFFNRGGHPARKLLNELAMAGIGWTPRGDNQRDPLREKVEGVVDRLLNEFTDNVSLFDELLKDFQHFMDLDRRRRDLVEQRLRDAEEGRARHELAREKISVLLNGLLETYELPEKARAIVSEPWRKYLEWVFLREGEKSAAWQEATDLTIRLAWSLDPQPVEDTTRDDLLKAIPGVTDALRSGLHEISWDPFAIDAAVRDLELAHVDVLQGLITRPNKVREEEPLPAGPADELAAEPVPATNRTEPKPEPEARAAAPQTRQPEPEPKEKTEPAPEPAAAPESSEPATAEPAPSAPEADPVWMEKAAGLRVGCWVEMPRDNGRLRCKLAAIIRATGKYIFVNRNGAKVAEYLQSELAQTLSEGKITLLDDGLIFDRALESIIDNLRHNRRD</sequence>
<reference evidence="3" key="1">
    <citation type="journal article" date="2019" name="Int. J. Syst. Evol. Microbiol.">
        <title>The Global Catalogue of Microorganisms (GCM) 10K type strain sequencing project: providing services to taxonomists for standard genome sequencing and annotation.</title>
        <authorList>
            <consortium name="The Broad Institute Genomics Platform"/>
            <consortium name="The Broad Institute Genome Sequencing Center for Infectious Disease"/>
            <person name="Wu L."/>
            <person name="Ma J."/>
        </authorList>
    </citation>
    <scope>NUCLEOTIDE SEQUENCE [LARGE SCALE GENOMIC DNA]</scope>
    <source>
        <strain evidence="3">CECT 7297</strain>
    </source>
</reference>
<comment type="caution">
    <text evidence="2">The sequence shown here is derived from an EMBL/GenBank/DDBJ whole genome shotgun (WGS) entry which is preliminary data.</text>
</comment>
<dbReference type="RefSeq" id="WP_379886284.1">
    <property type="nucleotide sequence ID" value="NZ_JBHSDI010000010.1"/>
</dbReference>
<accession>A0ABV8QGU7</accession>
<evidence type="ECO:0000256" key="1">
    <source>
        <dbReference type="SAM" id="MobiDB-lite"/>
    </source>
</evidence>
<evidence type="ECO:0000313" key="3">
    <source>
        <dbReference type="Proteomes" id="UP001595798"/>
    </source>
</evidence>
<feature type="region of interest" description="Disordered" evidence="1">
    <location>
        <begin position="617"/>
        <end position="694"/>
    </location>
</feature>
<dbReference type="Proteomes" id="UP001595798">
    <property type="component" value="Unassembled WGS sequence"/>
</dbReference>
<name>A0ABV8QGU7_9GAMM</name>
<evidence type="ECO:0000313" key="2">
    <source>
        <dbReference type="EMBL" id="MFC4258761.1"/>
    </source>
</evidence>
<feature type="compositionally biased region" description="Basic and acidic residues" evidence="1">
    <location>
        <begin position="659"/>
        <end position="669"/>
    </location>
</feature>
<feature type="compositionally biased region" description="Low complexity" evidence="1">
    <location>
        <begin position="673"/>
        <end position="694"/>
    </location>
</feature>
<feature type="compositionally biased region" description="Low complexity" evidence="1">
    <location>
        <begin position="253"/>
        <end position="263"/>
    </location>
</feature>
<gene>
    <name evidence="2" type="ORF">ACFOZ5_06910</name>
</gene>
<protein>
    <submittedName>
        <fullName evidence="2">DUF1631 domain-containing protein</fullName>
    </submittedName>
</protein>
<dbReference type="EMBL" id="JBHSDI010000010">
    <property type="protein sequence ID" value="MFC4258761.1"/>
    <property type="molecule type" value="Genomic_DNA"/>
</dbReference>
<dbReference type="Pfam" id="PF07793">
    <property type="entry name" value="DUF1631"/>
    <property type="match status" value="1"/>
</dbReference>
<organism evidence="2 3">
    <name type="scientific">Marinobacter lacisalsi</name>
    <dbReference type="NCBI Taxonomy" id="475979"/>
    <lineage>
        <taxon>Bacteria</taxon>
        <taxon>Pseudomonadati</taxon>
        <taxon>Pseudomonadota</taxon>
        <taxon>Gammaproteobacteria</taxon>
        <taxon>Pseudomonadales</taxon>
        <taxon>Marinobacteraceae</taxon>
        <taxon>Marinobacter</taxon>
    </lineage>
</organism>